<dbReference type="InterPro" id="IPR001789">
    <property type="entry name" value="Sig_transdc_resp-reg_receiver"/>
</dbReference>
<evidence type="ECO:0000256" key="1">
    <source>
        <dbReference type="ARBA" id="ARBA00022553"/>
    </source>
</evidence>
<evidence type="ECO:0000256" key="7">
    <source>
        <dbReference type="ARBA" id="ARBA00023015"/>
    </source>
</evidence>
<dbReference type="RefSeq" id="WP_068938762.1">
    <property type="nucleotide sequence ID" value="NZ_JAVDUG010000015.1"/>
</dbReference>
<dbReference type="SUPFAM" id="SSF52172">
    <property type="entry name" value="CheY-like"/>
    <property type="match status" value="1"/>
</dbReference>
<evidence type="ECO:0000256" key="6">
    <source>
        <dbReference type="ARBA" id="ARBA00023012"/>
    </source>
</evidence>
<dbReference type="EMBL" id="JAVDUG010000015">
    <property type="protein sequence ID" value="MDR6781329.1"/>
    <property type="molecule type" value="Genomic_DNA"/>
</dbReference>
<dbReference type="InterPro" id="IPR011006">
    <property type="entry name" value="CheY-like_superfamily"/>
</dbReference>
<dbReference type="InterPro" id="IPR003594">
    <property type="entry name" value="HATPase_dom"/>
</dbReference>
<dbReference type="PANTHER" id="PTHR43214:SF24">
    <property type="entry name" value="TRANSCRIPTIONAL REGULATORY PROTEIN NARL-RELATED"/>
    <property type="match status" value="1"/>
</dbReference>
<evidence type="ECO:0000256" key="2">
    <source>
        <dbReference type="ARBA" id="ARBA00022679"/>
    </source>
</evidence>
<dbReference type="PROSITE" id="PS50109">
    <property type="entry name" value="HIS_KIN"/>
    <property type="match status" value="1"/>
</dbReference>
<dbReference type="Gene3D" id="3.40.50.2300">
    <property type="match status" value="1"/>
</dbReference>
<dbReference type="Pfam" id="PF07730">
    <property type="entry name" value="HisKA_3"/>
    <property type="match status" value="1"/>
</dbReference>
<feature type="transmembrane region" description="Helical" evidence="11">
    <location>
        <begin position="134"/>
        <end position="152"/>
    </location>
</feature>
<feature type="modified residue" description="4-aspartylphosphate" evidence="10">
    <location>
        <position position="439"/>
    </location>
</feature>
<dbReference type="Proteomes" id="UP001266807">
    <property type="component" value="Unassembled WGS sequence"/>
</dbReference>
<sequence>MLGCNMRWSWQEWIVAVFRTLWLICFVLLSYQDRPSFPFTVVFISVLVCYSLPLFIARIHYHWYLLAEVFLVGGVSLLFAHQYELVRLFLPAVFTISFYSRGRSHAVTFPLVLLMFCLGGRGAFHWTIEDVFQNLVDASFVYGIGFGLQMAFRSIDRIKQKLELIKKQYQTLEQYSTQVEQMTLLEERYRMSRELHDSVGHTFTSIILGMETLRPYISSEEGIKRLQSVLQLGRTGLEDIRKQVHQMDPMEEDPSLDLSLLNIINEFKKNTAIRVVFRTMGEPLPVTKQSKLTLYRCLQELLTNASRHGHANSIQVLLHYDRNQIILQVQDNGEGSDEIKFGFGLSGMKERLSSLQGKLYLHSREGEGTIVTCSIPLLQDTEVSNPEIKVLLVDDQLLIRDSLGLLLKNEPDFRIQTAEDGNVAIDRCASDTPDVILMDVHMPEMDGITATKLIKESWPNIRVVMITTFDDISYAMKSLALGAEGYVLKSIDPRELANTIRLVHHGGTMITQEVASTLFQQMTGTMKNPYGLTERELEILQCLTEGHRYKAIAGKVHLSEGTVRNYISTIYSKMQVQSRDEAIEKAKTELLTDS</sequence>
<evidence type="ECO:0000256" key="9">
    <source>
        <dbReference type="ARBA" id="ARBA00023163"/>
    </source>
</evidence>
<keyword evidence="1 10" id="KW-0597">Phosphoprotein</keyword>
<protein>
    <submittedName>
        <fullName evidence="15">DNA-binding NarL/FixJ family response regulator/signal transduction histidine kinase</fullName>
    </submittedName>
</protein>
<keyword evidence="4 15" id="KW-0418">Kinase</keyword>
<gene>
    <name evidence="15" type="ORF">J2W98_005641</name>
</gene>
<evidence type="ECO:0000256" key="8">
    <source>
        <dbReference type="ARBA" id="ARBA00023125"/>
    </source>
</evidence>
<feature type="domain" description="Histidine kinase" evidence="13">
    <location>
        <begin position="294"/>
        <end position="379"/>
    </location>
</feature>
<dbReference type="Pfam" id="PF02518">
    <property type="entry name" value="HATPase_c"/>
    <property type="match status" value="1"/>
</dbReference>
<evidence type="ECO:0000259" key="14">
    <source>
        <dbReference type="PROSITE" id="PS50110"/>
    </source>
</evidence>
<dbReference type="InterPro" id="IPR039420">
    <property type="entry name" value="WalR-like"/>
</dbReference>
<dbReference type="GO" id="GO:0003677">
    <property type="term" value="F:DNA binding"/>
    <property type="evidence" value="ECO:0007669"/>
    <property type="project" value="UniProtKB-KW"/>
</dbReference>
<dbReference type="PROSITE" id="PS50110">
    <property type="entry name" value="RESPONSE_REGULATORY"/>
    <property type="match status" value="1"/>
</dbReference>
<feature type="transmembrane region" description="Helical" evidence="11">
    <location>
        <begin position="12"/>
        <end position="31"/>
    </location>
</feature>
<dbReference type="InterPro" id="IPR005467">
    <property type="entry name" value="His_kinase_dom"/>
</dbReference>
<evidence type="ECO:0000256" key="11">
    <source>
        <dbReference type="SAM" id="Phobius"/>
    </source>
</evidence>
<evidence type="ECO:0000313" key="15">
    <source>
        <dbReference type="EMBL" id="MDR6781329.1"/>
    </source>
</evidence>
<dbReference type="PROSITE" id="PS50043">
    <property type="entry name" value="HTH_LUXR_2"/>
    <property type="match status" value="1"/>
</dbReference>
<keyword evidence="11" id="KW-0812">Transmembrane</keyword>
<evidence type="ECO:0000256" key="10">
    <source>
        <dbReference type="PROSITE-ProRule" id="PRU00169"/>
    </source>
</evidence>
<dbReference type="InterPro" id="IPR000792">
    <property type="entry name" value="Tscrpt_reg_LuxR_C"/>
</dbReference>
<feature type="transmembrane region" description="Helical" evidence="11">
    <location>
        <begin position="37"/>
        <end position="56"/>
    </location>
</feature>
<reference evidence="15 16" key="1">
    <citation type="submission" date="2023-07" db="EMBL/GenBank/DDBJ databases">
        <title>Sorghum-associated microbial communities from plants grown in Nebraska, USA.</title>
        <authorList>
            <person name="Schachtman D."/>
        </authorList>
    </citation>
    <scope>NUCLEOTIDE SEQUENCE [LARGE SCALE GENOMIC DNA]</scope>
    <source>
        <strain evidence="15 16">BE143</strain>
    </source>
</reference>
<evidence type="ECO:0000256" key="3">
    <source>
        <dbReference type="ARBA" id="ARBA00022741"/>
    </source>
</evidence>
<dbReference type="InterPro" id="IPR058245">
    <property type="entry name" value="NreC/VraR/RcsB-like_REC"/>
</dbReference>
<dbReference type="PANTHER" id="PTHR43214">
    <property type="entry name" value="TWO-COMPONENT RESPONSE REGULATOR"/>
    <property type="match status" value="1"/>
</dbReference>
<dbReference type="InterPro" id="IPR036890">
    <property type="entry name" value="HATPase_C_sf"/>
</dbReference>
<evidence type="ECO:0000313" key="16">
    <source>
        <dbReference type="Proteomes" id="UP001266807"/>
    </source>
</evidence>
<keyword evidence="8 15" id="KW-0238">DNA-binding</keyword>
<dbReference type="CDD" id="cd17535">
    <property type="entry name" value="REC_NarL-like"/>
    <property type="match status" value="1"/>
</dbReference>
<name>A0ABU1QNV7_9BACL</name>
<accession>A0ABU1QNV7</accession>
<dbReference type="SMART" id="SM00387">
    <property type="entry name" value="HATPase_c"/>
    <property type="match status" value="1"/>
</dbReference>
<keyword evidence="11" id="KW-0472">Membrane</keyword>
<feature type="domain" description="Response regulatory" evidence="14">
    <location>
        <begin position="389"/>
        <end position="504"/>
    </location>
</feature>
<keyword evidence="16" id="KW-1185">Reference proteome</keyword>
<evidence type="ECO:0000259" key="13">
    <source>
        <dbReference type="PROSITE" id="PS50109"/>
    </source>
</evidence>
<keyword evidence="5" id="KW-0067">ATP-binding</keyword>
<dbReference type="SMART" id="SM00421">
    <property type="entry name" value="HTH_LUXR"/>
    <property type="match status" value="1"/>
</dbReference>
<evidence type="ECO:0000256" key="4">
    <source>
        <dbReference type="ARBA" id="ARBA00022777"/>
    </source>
</evidence>
<feature type="domain" description="HTH luxR-type" evidence="12">
    <location>
        <begin position="525"/>
        <end position="590"/>
    </location>
</feature>
<dbReference type="InterPro" id="IPR011712">
    <property type="entry name" value="Sig_transdc_His_kin_sub3_dim/P"/>
</dbReference>
<dbReference type="CDD" id="cd06170">
    <property type="entry name" value="LuxR_C_like"/>
    <property type="match status" value="1"/>
</dbReference>
<feature type="transmembrane region" description="Helical" evidence="11">
    <location>
        <begin position="109"/>
        <end position="128"/>
    </location>
</feature>
<dbReference type="CDD" id="cd16917">
    <property type="entry name" value="HATPase_UhpB-NarQ-NarX-like"/>
    <property type="match status" value="1"/>
</dbReference>
<keyword evidence="3" id="KW-0547">Nucleotide-binding</keyword>
<keyword evidence="2" id="KW-0808">Transferase</keyword>
<dbReference type="GO" id="GO:0016301">
    <property type="term" value="F:kinase activity"/>
    <property type="evidence" value="ECO:0007669"/>
    <property type="project" value="UniProtKB-KW"/>
</dbReference>
<dbReference type="SMART" id="SM00448">
    <property type="entry name" value="REC"/>
    <property type="match status" value="1"/>
</dbReference>
<dbReference type="PRINTS" id="PR00038">
    <property type="entry name" value="HTHLUXR"/>
</dbReference>
<dbReference type="Pfam" id="PF00072">
    <property type="entry name" value="Response_reg"/>
    <property type="match status" value="1"/>
</dbReference>
<proteinExistence type="predicted"/>
<dbReference type="Gene3D" id="1.20.5.1930">
    <property type="match status" value="1"/>
</dbReference>
<organism evidence="15 16">
    <name type="scientific">Paenibacillus peoriae</name>
    <dbReference type="NCBI Taxonomy" id="59893"/>
    <lineage>
        <taxon>Bacteria</taxon>
        <taxon>Bacillati</taxon>
        <taxon>Bacillota</taxon>
        <taxon>Bacilli</taxon>
        <taxon>Bacillales</taxon>
        <taxon>Paenibacillaceae</taxon>
        <taxon>Paenibacillus</taxon>
    </lineage>
</organism>
<dbReference type="Gene3D" id="3.30.565.10">
    <property type="entry name" value="Histidine kinase-like ATPase, C-terminal domain"/>
    <property type="match status" value="1"/>
</dbReference>
<keyword evidence="9" id="KW-0804">Transcription</keyword>
<keyword evidence="6" id="KW-0902">Two-component regulatory system</keyword>
<dbReference type="Pfam" id="PF00196">
    <property type="entry name" value="GerE"/>
    <property type="match status" value="1"/>
</dbReference>
<keyword evidence="11" id="KW-1133">Transmembrane helix</keyword>
<feature type="transmembrane region" description="Helical" evidence="11">
    <location>
        <begin position="63"/>
        <end position="79"/>
    </location>
</feature>
<evidence type="ECO:0000256" key="5">
    <source>
        <dbReference type="ARBA" id="ARBA00022840"/>
    </source>
</evidence>
<dbReference type="SUPFAM" id="SSF55874">
    <property type="entry name" value="ATPase domain of HSP90 chaperone/DNA topoisomerase II/histidine kinase"/>
    <property type="match status" value="1"/>
</dbReference>
<comment type="caution">
    <text evidence="15">The sequence shown here is derived from an EMBL/GenBank/DDBJ whole genome shotgun (WGS) entry which is preliminary data.</text>
</comment>
<keyword evidence="7" id="KW-0805">Transcription regulation</keyword>
<evidence type="ECO:0000259" key="12">
    <source>
        <dbReference type="PROSITE" id="PS50043"/>
    </source>
</evidence>